<dbReference type="PROSITE" id="PS50005">
    <property type="entry name" value="TPR"/>
    <property type="match status" value="1"/>
</dbReference>
<keyword evidence="2 3" id="KW-0802">TPR repeat</keyword>
<dbReference type="EMBL" id="FORA01000006">
    <property type="protein sequence ID" value="SFJ73783.1"/>
    <property type="molecule type" value="Genomic_DNA"/>
</dbReference>
<protein>
    <submittedName>
        <fullName evidence="4">Tetratricopeptide repeat-containing protein</fullName>
    </submittedName>
</protein>
<keyword evidence="5" id="KW-1185">Reference proteome</keyword>
<evidence type="ECO:0000256" key="2">
    <source>
        <dbReference type="ARBA" id="ARBA00022803"/>
    </source>
</evidence>
<dbReference type="Gene3D" id="1.25.40.10">
    <property type="entry name" value="Tetratricopeptide repeat domain"/>
    <property type="match status" value="4"/>
</dbReference>
<name>A0A1I3TTG6_9RHOB</name>
<dbReference type="SMART" id="SM00028">
    <property type="entry name" value="TPR"/>
    <property type="match status" value="6"/>
</dbReference>
<evidence type="ECO:0000313" key="5">
    <source>
        <dbReference type="Proteomes" id="UP000199110"/>
    </source>
</evidence>
<organism evidence="4 5">
    <name type="scientific">Jannaschia pohangensis</name>
    <dbReference type="NCBI Taxonomy" id="390807"/>
    <lineage>
        <taxon>Bacteria</taxon>
        <taxon>Pseudomonadati</taxon>
        <taxon>Pseudomonadota</taxon>
        <taxon>Alphaproteobacteria</taxon>
        <taxon>Rhodobacterales</taxon>
        <taxon>Roseobacteraceae</taxon>
        <taxon>Jannaschia</taxon>
    </lineage>
</organism>
<dbReference type="Proteomes" id="UP000199110">
    <property type="component" value="Unassembled WGS sequence"/>
</dbReference>
<dbReference type="Pfam" id="PF13432">
    <property type="entry name" value="TPR_16"/>
    <property type="match status" value="1"/>
</dbReference>
<evidence type="ECO:0000256" key="1">
    <source>
        <dbReference type="ARBA" id="ARBA00022737"/>
    </source>
</evidence>
<evidence type="ECO:0000256" key="3">
    <source>
        <dbReference type="PROSITE-ProRule" id="PRU00339"/>
    </source>
</evidence>
<dbReference type="SUPFAM" id="SSF48452">
    <property type="entry name" value="TPR-like"/>
    <property type="match status" value="3"/>
</dbReference>
<keyword evidence="1" id="KW-0677">Repeat</keyword>
<dbReference type="AlphaFoldDB" id="A0A1I3TTG6"/>
<gene>
    <name evidence="4" type="ORF">SAMN04488095_3512</name>
</gene>
<sequence>MTISGTLRGTAAALAVALILSGCKSEGDRMVKYVSSGESYAAQGDYPRALIQYRNALKIDPDHAATRAAIGHILLDQGALGEARQEFTLLAERFPNDLEFRSKLGEIALVRADWPALERQADAASLIDGDALDSRALSIASRYHDATRERAATLQARLADEATELLVDAPAHPVLLRVAIDHRTRSDDPMSAVPLLDAALDADPHWPELQILRIRLLSDANQTDAAEARLFELARLYPDDPQIAGLLVARHMSRGKLDEAEDVLRALADGAPRGQVQMRMVLVQFLNRTRGPDRALAELDRLVKDAGDGPAGLVYSAMDYSIRFDQGDRDTAVDGLTALLAKAGEQPEARRIRVMLARMHDRLGDRARARAELNAVLSVDPGDADALKLRALWAIDEEAPKTAIVDLRTALAQRPRDSELMTLLAAAHAQEGQRGLAMEQLAAAAQTSGHAARETERYATALMTEGRNTVAQRVLEVAFEAAPGDLGIQAMLADIYLDKGDWADANRVISHMRRIDSDAARAAIAPLEAALLLGQGRGAEADGALSTMLQGDLGRQQAFGRLIAGLVRRGDADLARQQLDAALGRHPGDRALRILDADLRLTENDVSGAEAIYRDMLETDDTDEAYTKLFAVLRSQGKLDEADTLLAEALARHPASRALRLIESNRLDVVGDTAGAIALLETLHAEDTRDPLAANNLAALLSAGTPTPEVLERAARITAHLRGTSNPAMSDTIGWIAYLRGDVNGALPLMQRAARGLPRDPQVQLRLARVLEATGAIDEAREAYDAVLTLTAEDHPLAQDARARRAALGG</sequence>
<reference evidence="4 5" key="1">
    <citation type="submission" date="2016-10" db="EMBL/GenBank/DDBJ databases">
        <authorList>
            <person name="de Groot N.N."/>
        </authorList>
    </citation>
    <scope>NUCLEOTIDE SEQUENCE [LARGE SCALE GENOMIC DNA]</scope>
    <source>
        <strain evidence="4 5">DSM 19073</strain>
    </source>
</reference>
<dbReference type="InterPro" id="IPR019734">
    <property type="entry name" value="TPR_rpt"/>
</dbReference>
<accession>A0A1I3TTG6</accession>
<dbReference type="Pfam" id="PF14559">
    <property type="entry name" value="TPR_19"/>
    <property type="match status" value="5"/>
</dbReference>
<feature type="repeat" description="TPR" evidence="3">
    <location>
        <begin position="30"/>
        <end position="63"/>
    </location>
</feature>
<dbReference type="InterPro" id="IPR011990">
    <property type="entry name" value="TPR-like_helical_dom_sf"/>
</dbReference>
<dbReference type="InterPro" id="IPR051012">
    <property type="entry name" value="CellSynth/LPSAsmb/PSIAsmb"/>
</dbReference>
<dbReference type="PANTHER" id="PTHR45586">
    <property type="entry name" value="TPR REPEAT-CONTAINING PROTEIN PA4667"/>
    <property type="match status" value="1"/>
</dbReference>
<evidence type="ECO:0000313" key="4">
    <source>
        <dbReference type="EMBL" id="SFJ73783.1"/>
    </source>
</evidence>
<dbReference type="PANTHER" id="PTHR45586:SF1">
    <property type="entry name" value="LIPOPOLYSACCHARIDE ASSEMBLY PROTEIN B"/>
    <property type="match status" value="1"/>
</dbReference>
<proteinExistence type="predicted"/>
<dbReference type="STRING" id="390807.SAMN04488095_3512"/>